<dbReference type="NCBIfam" id="TIGR01460">
    <property type="entry name" value="HAD-SF-IIA"/>
    <property type="match status" value="1"/>
</dbReference>
<dbReference type="InterPro" id="IPR006356">
    <property type="entry name" value="HAD-SF_hydro_IIA_hyp3"/>
</dbReference>
<dbReference type="Pfam" id="PF13242">
    <property type="entry name" value="Hydrolase_like"/>
    <property type="match status" value="1"/>
</dbReference>
<comment type="caution">
    <text evidence="1">The sequence shown here is derived from an EMBL/GenBank/DDBJ whole genome shotgun (WGS) entry which is preliminary data.</text>
</comment>
<dbReference type="InterPro" id="IPR023214">
    <property type="entry name" value="HAD_sf"/>
</dbReference>
<keyword evidence="2" id="KW-1185">Reference proteome</keyword>
<organism evidence="1 2">
    <name type="scientific">Rhizomicrobium palustre</name>
    <dbReference type="NCBI Taxonomy" id="189966"/>
    <lineage>
        <taxon>Bacteria</taxon>
        <taxon>Pseudomonadati</taxon>
        <taxon>Pseudomonadota</taxon>
        <taxon>Alphaproteobacteria</taxon>
        <taxon>Micropepsales</taxon>
        <taxon>Micropepsaceae</taxon>
        <taxon>Rhizomicrobium</taxon>
    </lineage>
</organism>
<accession>A0A846MZH1</accession>
<protein>
    <submittedName>
        <fullName evidence="1">HAD superfamily hydrolase (TIGR01459 family)</fullName>
    </submittedName>
</protein>
<dbReference type="PANTHER" id="PTHR19288:SF90">
    <property type="entry name" value="OS08G0542600 PROTEIN"/>
    <property type="match status" value="1"/>
</dbReference>
<dbReference type="SUPFAM" id="SSF56784">
    <property type="entry name" value="HAD-like"/>
    <property type="match status" value="1"/>
</dbReference>
<dbReference type="Pfam" id="PF13344">
    <property type="entry name" value="Hydrolase_6"/>
    <property type="match status" value="1"/>
</dbReference>
<evidence type="ECO:0000313" key="1">
    <source>
        <dbReference type="EMBL" id="NIK89064.1"/>
    </source>
</evidence>
<dbReference type="CDD" id="cd07525">
    <property type="entry name" value="HAD_like"/>
    <property type="match status" value="1"/>
</dbReference>
<name>A0A846MZH1_9PROT</name>
<dbReference type="GO" id="GO:0005737">
    <property type="term" value="C:cytoplasm"/>
    <property type="evidence" value="ECO:0007669"/>
    <property type="project" value="TreeGrafter"/>
</dbReference>
<dbReference type="PANTHER" id="PTHR19288">
    <property type="entry name" value="4-NITROPHENYLPHOSPHATASE-RELATED"/>
    <property type="match status" value="1"/>
</dbReference>
<dbReference type="InterPro" id="IPR036412">
    <property type="entry name" value="HAD-like_sf"/>
</dbReference>
<dbReference type="AlphaFoldDB" id="A0A846MZH1"/>
<dbReference type="Gene3D" id="3.40.50.1000">
    <property type="entry name" value="HAD superfamily/HAD-like"/>
    <property type="match status" value="2"/>
</dbReference>
<dbReference type="InterPro" id="IPR006357">
    <property type="entry name" value="HAD-SF_hydro_IIA"/>
</dbReference>
<keyword evidence="1" id="KW-0378">Hydrolase</keyword>
<proteinExistence type="predicted"/>
<dbReference type="RefSeq" id="WP_167083186.1">
    <property type="nucleotide sequence ID" value="NZ_BAAADC010000001.1"/>
</dbReference>
<sequence length="281" mass="29908">MNGFPVLTPGLGSIAGEYDALICDVWGVVHDGVAAYPRAVEALTRFRKERGPVVLLSNAPRPPDGVAAILDKMGVSREAYDAIVTSGGAARRELIAQAQGKILKLHHIGPERDNPVYDGLDVALVGPDQAEIVLCTGLFDDDNETPADYAESLAVLREQGLTMICANPDMFAPRGGKLVHCAGGIAKAYENIGGDVIYYGKPKPPIYGDVLKYFSPESRVLVVGDALETDIAGANTMSLDALFVAHGLHKDELVDLTDAALAKLFGHHGLKARAALDILKW</sequence>
<evidence type="ECO:0000313" key="2">
    <source>
        <dbReference type="Proteomes" id="UP000570514"/>
    </source>
</evidence>
<dbReference type="NCBIfam" id="TIGR01459">
    <property type="entry name" value="HAD-SF-IIA-hyp4"/>
    <property type="match status" value="1"/>
</dbReference>
<reference evidence="1 2" key="1">
    <citation type="submission" date="2020-03" db="EMBL/GenBank/DDBJ databases">
        <title>Genomic Encyclopedia of Type Strains, Phase IV (KMG-IV): sequencing the most valuable type-strain genomes for metagenomic binning, comparative biology and taxonomic classification.</title>
        <authorList>
            <person name="Goeker M."/>
        </authorList>
    </citation>
    <scope>NUCLEOTIDE SEQUENCE [LARGE SCALE GENOMIC DNA]</scope>
    <source>
        <strain evidence="1 2">DSM 19867</strain>
    </source>
</reference>
<dbReference type="Proteomes" id="UP000570514">
    <property type="component" value="Unassembled WGS sequence"/>
</dbReference>
<dbReference type="GO" id="GO:0016791">
    <property type="term" value="F:phosphatase activity"/>
    <property type="evidence" value="ECO:0007669"/>
    <property type="project" value="TreeGrafter"/>
</dbReference>
<dbReference type="EMBL" id="JAASRM010000001">
    <property type="protein sequence ID" value="NIK89064.1"/>
    <property type="molecule type" value="Genomic_DNA"/>
</dbReference>
<gene>
    <name evidence="1" type="ORF">FHS83_002382</name>
</gene>